<dbReference type="InterPro" id="IPR027417">
    <property type="entry name" value="P-loop_NTPase"/>
</dbReference>
<dbReference type="PROSITE" id="PS00211">
    <property type="entry name" value="ABC_TRANSPORTER_1"/>
    <property type="match status" value="1"/>
</dbReference>
<comment type="caution">
    <text evidence="8">The sequence shown here is derived from an EMBL/GenBank/DDBJ whole genome shotgun (WGS) entry which is preliminary data.</text>
</comment>
<dbReference type="PANTHER" id="PTHR42794">
    <property type="entry name" value="HEMIN IMPORT ATP-BINDING PROTEIN HMUV"/>
    <property type="match status" value="1"/>
</dbReference>
<dbReference type="GO" id="GO:0016887">
    <property type="term" value="F:ATP hydrolysis activity"/>
    <property type="evidence" value="ECO:0007669"/>
    <property type="project" value="InterPro"/>
</dbReference>
<dbReference type="AlphaFoldDB" id="A0A7W9S4Y1"/>
<dbReference type="PANTHER" id="PTHR42794:SF1">
    <property type="entry name" value="HEMIN IMPORT ATP-BINDING PROTEIN HMUV"/>
    <property type="match status" value="1"/>
</dbReference>
<proteinExistence type="inferred from homology"/>
<reference evidence="8 9" key="1">
    <citation type="submission" date="2020-08" db="EMBL/GenBank/DDBJ databases">
        <title>Genomic Encyclopedia of Type Strains, Phase IV (KMG-IV): sequencing the most valuable type-strain genomes for metagenomic binning, comparative biology and taxonomic classification.</title>
        <authorList>
            <person name="Goeker M."/>
        </authorList>
    </citation>
    <scope>NUCLEOTIDE SEQUENCE [LARGE SCALE GENOMIC DNA]</scope>
    <source>
        <strain evidence="8 9">DSM 11099</strain>
    </source>
</reference>
<keyword evidence="9" id="KW-1185">Reference proteome</keyword>
<keyword evidence="4 8" id="KW-0067">ATP-binding</keyword>
<gene>
    <name evidence="8" type="ORF">HNR59_003591</name>
</gene>
<dbReference type="InterPro" id="IPR003439">
    <property type="entry name" value="ABC_transporter-like_ATP-bd"/>
</dbReference>
<dbReference type="InterPro" id="IPR003593">
    <property type="entry name" value="AAA+_ATPase"/>
</dbReference>
<protein>
    <submittedName>
        <fullName evidence="8">Iron complex transport system ATP-binding protein</fullName>
    </submittedName>
</protein>
<dbReference type="EMBL" id="JACHEU010000004">
    <property type="protein sequence ID" value="MBB6014197.1"/>
    <property type="molecule type" value="Genomic_DNA"/>
</dbReference>
<evidence type="ECO:0000313" key="8">
    <source>
        <dbReference type="EMBL" id="MBB6014197.1"/>
    </source>
</evidence>
<evidence type="ECO:0000256" key="3">
    <source>
        <dbReference type="ARBA" id="ARBA00022741"/>
    </source>
</evidence>
<dbReference type="GO" id="GO:0005524">
    <property type="term" value="F:ATP binding"/>
    <property type="evidence" value="ECO:0007669"/>
    <property type="project" value="UniProtKB-KW"/>
</dbReference>
<evidence type="ECO:0000256" key="5">
    <source>
        <dbReference type="ARBA" id="ARBA00022967"/>
    </source>
</evidence>
<sequence length="272" mass="28615">MSNKSLHISGLTVSYGRRAIIRDLHVSPIQAGGITALVGPNGAGKSTLLRAIAGLLPASGKVWLNGQNLLAMSRQQRAAYVGFMPQSLPAGVGLSVLETIVTALKVASPTGNEKLLRRRAVAVLERLNAVHLALEPLDRLSGGQRQMAGLAQALAPDPELLLLDEPTSALDLRHQFHIMRTVRELTRSGRSAVIVLHDLALAAEWADTVVVMSGGGLYVEGRPTDAVTPVMLRDVYGVVADVVALPSGSLRIDIRDLTDNGAAARQAAGDAA</sequence>
<dbReference type="CDD" id="cd03214">
    <property type="entry name" value="ABC_Iron-Siderophores_B12_Hemin"/>
    <property type="match status" value="1"/>
</dbReference>
<dbReference type="Proteomes" id="UP000533306">
    <property type="component" value="Unassembled WGS sequence"/>
</dbReference>
<evidence type="ECO:0000256" key="2">
    <source>
        <dbReference type="ARBA" id="ARBA00022448"/>
    </source>
</evidence>
<dbReference type="Pfam" id="PF00005">
    <property type="entry name" value="ABC_tran"/>
    <property type="match status" value="1"/>
</dbReference>
<keyword evidence="5" id="KW-1278">Translocase</keyword>
<accession>A0A7W9S4Y1</accession>
<name>A0A7W9S4Y1_9HYPH</name>
<organism evidence="8 9">
    <name type="scientific">Aquamicrobium lusatiense</name>
    <dbReference type="NCBI Taxonomy" id="89772"/>
    <lineage>
        <taxon>Bacteria</taxon>
        <taxon>Pseudomonadati</taxon>
        <taxon>Pseudomonadota</taxon>
        <taxon>Alphaproteobacteria</taxon>
        <taxon>Hyphomicrobiales</taxon>
        <taxon>Phyllobacteriaceae</taxon>
        <taxon>Aquamicrobium</taxon>
    </lineage>
</organism>
<feature type="domain" description="ABC transporter" evidence="7">
    <location>
        <begin position="6"/>
        <end position="239"/>
    </location>
</feature>
<dbReference type="PROSITE" id="PS50893">
    <property type="entry name" value="ABC_TRANSPORTER_2"/>
    <property type="match status" value="1"/>
</dbReference>
<comment type="function">
    <text evidence="6">Part of the ABC transporter complex HmuTUV involved in hemin import. Responsible for energy coupling to the transport system.</text>
</comment>
<evidence type="ECO:0000256" key="6">
    <source>
        <dbReference type="ARBA" id="ARBA00037066"/>
    </source>
</evidence>
<evidence type="ECO:0000256" key="1">
    <source>
        <dbReference type="ARBA" id="ARBA00005417"/>
    </source>
</evidence>
<dbReference type="Gene3D" id="3.40.50.300">
    <property type="entry name" value="P-loop containing nucleotide triphosphate hydrolases"/>
    <property type="match status" value="1"/>
</dbReference>
<keyword evidence="2" id="KW-0813">Transport</keyword>
<keyword evidence="3" id="KW-0547">Nucleotide-binding</keyword>
<evidence type="ECO:0000259" key="7">
    <source>
        <dbReference type="PROSITE" id="PS50893"/>
    </source>
</evidence>
<evidence type="ECO:0000313" key="9">
    <source>
        <dbReference type="Proteomes" id="UP000533306"/>
    </source>
</evidence>
<dbReference type="SMART" id="SM00382">
    <property type="entry name" value="AAA"/>
    <property type="match status" value="1"/>
</dbReference>
<dbReference type="InterPro" id="IPR017871">
    <property type="entry name" value="ABC_transporter-like_CS"/>
</dbReference>
<dbReference type="RefSeq" id="WP_183832373.1">
    <property type="nucleotide sequence ID" value="NZ_JACHEU010000004.1"/>
</dbReference>
<comment type="similarity">
    <text evidence="1">Belongs to the ABC transporter superfamily.</text>
</comment>
<dbReference type="SUPFAM" id="SSF52540">
    <property type="entry name" value="P-loop containing nucleoside triphosphate hydrolases"/>
    <property type="match status" value="1"/>
</dbReference>
<evidence type="ECO:0000256" key="4">
    <source>
        <dbReference type="ARBA" id="ARBA00022840"/>
    </source>
</evidence>